<name>F4Q3V0_CACFS</name>
<dbReference type="AlphaFoldDB" id="F4Q3V0"/>
<dbReference type="Pfam" id="PF06945">
    <property type="entry name" value="DUF1289"/>
    <property type="match status" value="1"/>
</dbReference>
<gene>
    <name evidence="2" type="ORF">DFA_08702</name>
</gene>
<dbReference type="KEGG" id="dfa:DFA_08702"/>
<proteinExistence type="predicted"/>
<accession>F4Q3V0</accession>
<feature type="compositionally biased region" description="Low complexity" evidence="1">
    <location>
        <begin position="33"/>
        <end position="59"/>
    </location>
</feature>
<dbReference type="PANTHER" id="PTHR35175:SF2">
    <property type="entry name" value="DUF1289 DOMAIN-CONTAINING PROTEIN"/>
    <property type="match status" value="1"/>
</dbReference>
<dbReference type="PANTHER" id="PTHR35175">
    <property type="entry name" value="DUF1289 DOMAIN-CONTAINING PROTEIN"/>
    <property type="match status" value="1"/>
</dbReference>
<protein>
    <recommendedName>
        <fullName evidence="4">DUF1289 domain-containing protein</fullName>
    </recommendedName>
</protein>
<organism evidence="2 3">
    <name type="scientific">Cavenderia fasciculata</name>
    <name type="common">Slime mold</name>
    <name type="synonym">Dictyostelium fasciculatum</name>
    <dbReference type="NCBI Taxonomy" id="261658"/>
    <lineage>
        <taxon>Eukaryota</taxon>
        <taxon>Amoebozoa</taxon>
        <taxon>Evosea</taxon>
        <taxon>Eumycetozoa</taxon>
        <taxon>Dictyostelia</taxon>
        <taxon>Acytosteliales</taxon>
        <taxon>Cavenderiaceae</taxon>
        <taxon>Cavenderia</taxon>
    </lineage>
</organism>
<feature type="region of interest" description="Disordered" evidence="1">
    <location>
        <begin position="32"/>
        <end position="72"/>
    </location>
</feature>
<keyword evidence="3" id="KW-1185">Reference proteome</keyword>
<evidence type="ECO:0000256" key="1">
    <source>
        <dbReference type="SAM" id="MobiDB-lite"/>
    </source>
</evidence>
<dbReference type="RefSeq" id="XP_004356190.1">
    <property type="nucleotide sequence ID" value="XM_004356137.1"/>
</dbReference>
<dbReference type="GeneID" id="14869393"/>
<evidence type="ECO:0000313" key="2">
    <source>
        <dbReference type="EMBL" id="EGG17706.1"/>
    </source>
</evidence>
<dbReference type="EMBL" id="GL883021">
    <property type="protein sequence ID" value="EGG17706.1"/>
    <property type="molecule type" value="Genomic_DNA"/>
</dbReference>
<reference evidence="3" key="1">
    <citation type="journal article" date="2011" name="Genome Res.">
        <title>Phylogeny-wide analysis of social amoeba genomes highlights ancient origins for complex intercellular communication.</title>
        <authorList>
            <person name="Heidel A.J."/>
            <person name="Lawal H.M."/>
            <person name="Felder M."/>
            <person name="Schilde C."/>
            <person name="Helps N.R."/>
            <person name="Tunggal B."/>
            <person name="Rivero F."/>
            <person name="John U."/>
            <person name="Schleicher M."/>
            <person name="Eichinger L."/>
            <person name="Platzer M."/>
            <person name="Noegel A.A."/>
            <person name="Schaap P."/>
            <person name="Gloeckner G."/>
        </authorList>
    </citation>
    <scope>NUCLEOTIDE SEQUENCE [LARGE SCALE GENOMIC DNA]</scope>
    <source>
        <strain evidence="3">SH3</strain>
    </source>
</reference>
<sequence length="152" mass="17012">MNRYFLLRILQTHCLVAPRQLQQPIIKRLAQFSSSSSSTSNNTEVMSESDSSSSSTSTSTEEKNPPILVKNSKNETIDISKVHIRVKSGMKTPCVDICKMDKAGYCVGCSRNKQEIGGWGMMTDQERELVIEELPCRKILQSNNYPPGIINK</sequence>
<dbReference type="InterPro" id="IPR010710">
    <property type="entry name" value="DUF1289"/>
</dbReference>
<evidence type="ECO:0008006" key="4">
    <source>
        <dbReference type="Google" id="ProtNLM"/>
    </source>
</evidence>
<dbReference type="OrthoDB" id="17465at2759"/>
<evidence type="ECO:0000313" key="3">
    <source>
        <dbReference type="Proteomes" id="UP000007797"/>
    </source>
</evidence>
<dbReference type="Proteomes" id="UP000007797">
    <property type="component" value="Unassembled WGS sequence"/>
</dbReference>